<dbReference type="Proteomes" id="UP000636709">
    <property type="component" value="Unassembled WGS sequence"/>
</dbReference>
<dbReference type="InterPro" id="IPR001810">
    <property type="entry name" value="F-box_dom"/>
</dbReference>
<name>A0A835KSY3_9POAL</name>
<gene>
    <name evidence="2" type="ORF">HU200_005015</name>
</gene>
<protein>
    <recommendedName>
        <fullName evidence="1">F-box domain-containing protein</fullName>
    </recommendedName>
</protein>
<dbReference type="PANTHER" id="PTHR35828:SF25">
    <property type="entry name" value="OS08G0203800 PROTEIN"/>
    <property type="match status" value="1"/>
</dbReference>
<dbReference type="InterPro" id="IPR056016">
    <property type="entry name" value="DUF7595"/>
</dbReference>
<dbReference type="Pfam" id="PF12937">
    <property type="entry name" value="F-box-like"/>
    <property type="match status" value="1"/>
</dbReference>
<accession>A0A835KSY3</accession>
<dbReference type="AlphaFoldDB" id="A0A835KSY3"/>
<dbReference type="SUPFAM" id="SSF81383">
    <property type="entry name" value="F-box domain"/>
    <property type="match status" value="1"/>
</dbReference>
<comment type="caution">
    <text evidence="2">The sequence shown here is derived from an EMBL/GenBank/DDBJ whole genome shotgun (WGS) entry which is preliminary data.</text>
</comment>
<evidence type="ECO:0000313" key="3">
    <source>
        <dbReference type="Proteomes" id="UP000636709"/>
    </source>
</evidence>
<dbReference type="PROSITE" id="PS50181">
    <property type="entry name" value="FBOX"/>
    <property type="match status" value="1"/>
</dbReference>
<proteinExistence type="predicted"/>
<evidence type="ECO:0000313" key="2">
    <source>
        <dbReference type="EMBL" id="KAF8774967.1"/>
    </source>
</evidence>
<reference evidence="2" key="1">
    <citation type="submission" date="2020-07" db="EMBL/GenBank/DDBJ databases">
        <title>Genome sequence and genetic diversity analysis of an under-domesticated orphan crop, white fonio (Digitaria exilis).</title>
        <authorList>
            <person name="Bennetzen J.L."/>
            <person name="Chen S."/>
            <person name="Ma X."/>
            <person name="Wang X."/>
            <person name="Yssel A.E.J."/>
            <person name="Chaluvadi S.R."/>
            <person name="Johnson M."/>
            <person name="Gangashetty P."/>
            <person name="Hamidou F."/>
            <person name="Sanogo M.D."/>
            <person name="Zwaenepoel A."/>
            <person name="Wallace J."/>
            <person name="Van De Peer Y."/>
            <person name="Van Deynze A."/>
        </authorList>
    </citation>
    <scope>NUCLEOTIDE SEQUENCE</scope>
    <source>
        <tissue evidence="2">Leaves</tissue>
    </source>
</reference>
<keyword evidence="3" id="KW-1185">Reference proteome</keyword>
<dbReference type="PANTHER" id="PTHR35828">
    <property type="entry name" value="OS08G0203800 PROTEIN-RELATED"/>
    <property type="match status" value="1"/>
</dbReference>
<feature type="domain" description="F-box" evidence="1">
    <location>
        <begin position="18"/>
        <end position="66"/>
    </location>
</feature>
<sequence>MGSGGEMPGTEAAAAAAAGCIQALPEDLLAEILARVPPDVAFLFRCALVCKRWRRHLADPAFLRRLFPESGRPSLLLGFLVRRRRPSATSWRRRIAGLFMNRAPAFVPAPRSALGPRRRFLTSFVRDDAGLLQKAELLAERDGLVLLRVFPRAVGRKMYSLCVCSLLTGKVDVLPPLDAEGVGGYAILPSSNLGAAPHHPADRYSNLFQVFLISVHRSSKQLNVHSFSTAATSLQNWGTKSSNGDA</sequence>
<organism evidence="2 3">
    <name type="scientific">Digitaria exilis</name>
    <dbReference type="NCBI Taxonomy" id="1010633"/>
    <lineage>
        <taxon>Eukaryota</taxon>
        <taxon>Viridiplantae</taxon>
        <taxon>Streptophyta</taxon>
        <taxon>Embryophyta</taxon>
        <taxon>Tracheophyta</taxon>
        <taxon>Spermatophyta</taxon>
        <taxon>Magnoliopsida</taxon>
        <taxon>Liliopsida</taxon>
        <taxon>Poales</taxon>
        <taxon>Poaceae</taxon>
        <taxon>PACMAD clade</taxon>
        <taxon>Panicoideae</taxon>
        <taxon>Panicodae</taxon>
        <taxon>Paniceae</taxon>
        <taxon>Anthephorinae</taxon>
        <taxon>Digitaria</taxon>
    </lineage>
</organism>
<dbReference type="InterPro" id="IPR036047">
    <property type="entry name" value="F-box-like_dom_sf"/>
</dbReference>
<dbReference type="Gene3D" id="1.20.1280.50">
    <property type="match status" value="1"/>
</dbReference>
<dbReference type="SMART" id="SM00256">
    <property type="entry name" value="FBOX"/>
    <property type="match status" value="1"/>
</dbReference>
<dbReference type="Pfam" id="PF24523">
    <property type="entry name" value="DUF7595"/>
    <property type="match status" value="1"/>
</dbReference>
<dbReference type="EMBL" id="JACEFO010000338">
    <property type="protein sequence ID" value="KAF8774967.1"/>
    <property type="molecule type" value="Genomic_DNA"/>
</dbReference>
<dbReference type="OrthoDB" id="603189at2759"/>
<evidence type="ECO:0000259" key="1">
    <source>
        <dbReference type="PROSITE" id="PS50181"/>
    </source>
</evidence>